<dbReference type="RefSeq" id="XP_012651494.1">
    <property type="nucleotide sequence ID" value="XM_012796040.1"/>
</dbReference>
<feature type="compositionally biased region" description="Low complexity" evidence="1">
    <location>
        <begin position="58"/>
        <end position="81"/>
    </location>
</feature>
<organism evidence="2 3">
    <name type="scientific">Tetrahymena thermophila (strain SB210)</name>
    <dbReference type="NCBI Taxonomy" id="312017"/>
    <lineage>
        <taxon>Eukaryota</taxon>
        <taxon>Sar</taxon>
        <taxon>Alveolata</taxon>
        <taxon>Ciliophora</taxon>
        <taxon>Intramacronucleata</taxon>
        <taxon>Oligohymenophorea</taxon>
        <taxon>Hymenostomatida</taxon>
        <taxon>Tetrahymenina</taxon>
        <taxon>Tetrahymenidae</taxon>
        <taxon>Tetrahymena</taxon>
    </lineage>
</organism>
<feature type="compositionally biased region" description="Polar residues" evidence="1">
    <location>
        <begin position="456"/>
        <end position="469"/>
    </location>
</feature>
<dbReference type="EMBL" id="GG662820">
    <property type="protein sequence ID" value="EWS75976.1"/>
    <property type="molecule type" value="Genomic_DNA"/>
</dbReference>
<feature type="compositionally biased region" description="Polar residues" evidence="1">
    <location>
        <begin position="390"/>
        <end position="402"/>
    </location>
</feature>
<feature type="compositionally biased region" description="Polar residues" evidence="1">
    <location>
        <begin position="90"/>
        <end position="109"/>
    </location>
</feature>
<feature type="region of interest" description="Disordered" evidence="1">
    <location>
        <begin position="588"/>
        <end position="617"/>
    </location>
</feature>
<feature type="compositionally biased region" description="Polar residues" evidence="1">
    <location>
        <begin position="297"/>
        <end position="311"/>
    </location>
</feature>
<dbReference type="KEGG" id="tet:TTHERM_000158049"/>
<dbReference type="AlphaFoldDB" id="W7XJV5"/>
<reference evidence="3" key="1">
    <citation type="journal article" date="2006" name="PLoS Biol.">
        <title>Macronuclear genome sequence of the ciliate Tetrahymena thermophila, a model eukaryote.</title>
        <authorList>
            <person name="Eisen J.A."/>
            <person name="Coyne R.S."/>
            <person name="Wu M."/>
            <person name="Wu D."/>
            <person name="Thiagarajan M."/>
            <person name="Wortman J.R."/>
            <person name="Badger J.H."/>
            <person name="Ren Q."/>
            <person name="Amedeo P."/>
            <person name="Jones K.M."/>
            <person name="Tallon L.J."/>
            <person name="Delcher A.L."/>
            <person name="Salzberg S.L."/>
            <person name="Silva J.C."/>
            <person name="Haas B.J."/>
            <person name="Majoros W.H."/>
            <person name="Farzad M."/>
            <person name="Carlton J.M."/>
            <person name="Smith R.K. Jr."/>
            <person name="Garg J."/>
            <person name="Pearlman R.E."/>
            <person name="Karrer K.M."/>
            <person name="Sun L."/>
            <person name="Manning G."/>
            <person name="Elde N.C."/>
            <person name="Turkewitz A.P."/>
            <person name="Asai D.J."/>
            <person name="Wilkes D.E."/>
            <person name="Wang Y."/>
            <person name="Cai H."/>
            <person name="Collins K."/>
            <person name="Stewart B.A."/>
            <person name="Lee S.R."/>
            <person name="Wilamowska K."/>
            <person name="Weinberg Z."/>
            <person name="Ruzzo W.L."/>
            <person name="Wloga D."/>
            <person name="Gaertig J."/>
            <person name="Frankel J."/>
            <person name="Tsao C.-C."/>
            <person name="Gorovsky M.A."/>
            <person name="Keeling P.J."/>
            <person name="Waller R.F."/>
            <person name="Patron N.J."/>
            <person name="Cherry J.M."/>
            <person name="Stover N.A."/>
            <person name="Krieger C.J."/>
            <person name="del Toro C."/>
            <person name="Ryder H.F."/>
            <person name="Williamson S.C."/>
            <person name="Barbeau R.A."/>
            <person name="Hamilton E.P."/>
            <person name="Orias E."/>
        </authorList>
    </citation>
    <scope>NUCLEOTIDE SEQUENCE [LARGE SCALE GENOMIC DNA]</scope>
    <source>
        <strain evidence="3">SB210</strain>
    </source>
</reference>
<protein>
    <submittedName>
        <fullName evidence="2">Uncharacterized protein</fullName>
    </submittedName>
</protein>
<feature type="compositionally biased region" description="Low complexity" evidence="1">
    <location>
        <begin position="441"/>
        <end position="455"/>
    </location>
</feature>
<feature type="compositionally biased region" description="Polar residues" evidence="1">
    <location>
        <begin position="27"/>
        <end position="57"/>
    </location>
</feature>
<evidence type="ECO:0000256" key="1">
    <source>
        <dbReference type="SAM" id="MobiDB-lite"/>
    </source>
</evidence>
<gene>
    <name evidence="2" type="ORF">TTHERM_000158049</name>
</gene>
<evidence type="ECO:0000313" key="2">
    <source>
        <dbReference type="EMBL" id="EWS75976.1"/>
    </source>
</evidence>
<name>W7XJV5_TETTS</name>
<sequence length="617" mass="72718">MDQSLTSEKLNFLHSLLDKELEGLKESSLSNSGMKQANQIDNQSKYQQNQRFAINQMQNQQEKSVKSQSSSIHLNSSLNNQRDPLPLTPLESSLNISRQNHQRSNSQTPIKDEQSMLYKQYNSHQGIQNNADFRSKNNLQIYHDTNQNNNEKNTQIKFNSNQQDISKNIRMSHDLQELQNKIMNLEKKITCINNPQFEDKENSYFFQENEIEKKQIDQRELIEHSFSKNKIPTYDRHETTMEDDYNYREKNEQQNKNNMFHTFNNYINSNPHNQAQTDESHNNKKVVRYSSTNNYEESQELDCSNESYKQSQKVLKKNKQEKLKSHEHHSEVDRNEQDAEIEEDTPMKRKYKNKQKKRDPSNEYNSSRFNTETSEGQYENKTKSMKRQHSSSASQLANGAKNQSKRENSKGRTNKFQLEKKIQEAETVLNNSKNSIKRSLSKNNSINRNNSLKNIANNGSQVSLQNATHSASKRNNSNSINKSQKNIDQVISNHNEVQVLNKKIMQLKKQSEQDKQLIIKERLRNNELQEEIEKLNRKMKKMANQIEKSNALEEDYKKLMQSFEKSEYIRQQQKQLITNLKNELDHFKKHQHNSHQQSQDSNINEKKRPSSKNKQII</sequence>
<feature type="region of interest" description="Disordered" evidence="1">
    <location>
        <begin position="297"/>
        <end position="481"/>
    </location>
</feature>
<feature type="region of interest" description="Disordered" evidence="1">
    <location>
        <begin position="262"/>
        <end position="282"/>
    </location>
</feature>
<feature type="region of interest" description="Disordered" evidence="1">
    <location>
        <begin position="27"/>
        <end position="110"/>
    </location>
</feature>
<evidence type="ECO:0000313" key="3">
    <source>
        <dbReference type="Proteomes" id="UP000009168"/>
    </source>
</evidence>
<feature type="compositionally biased region" description="Basic residues" evidence="1">
    <location>
        <begin position="348"/>
        <end position="357"/>
    </location>
</feature>
<accession>W7XJV5</accession>
<proteinExistence type="predicted"/>
<feature type="compositionally biased region" description="Basic and acidic residues" evidence="1">
    <location>
        <begin position="318"/>
        <end position="337"/>
    </location>
</feature>
<dbReference type="GeneID" id="24437604"/>
<feature type="compositionally biased region" description="Polar residues" evidence="1">
    <location>
        <begin position="262"/>
        <end position="277"/>
    </location>
</feature>
<dbReference type="InParanoid" id="W7XJV5"/>
<keyword evidence="3" id="KW-1185">Reference proteome</keyword>
<feature type="compositionally biased region" description="Polar residues" evidence="1">
    <location>
        <begin position="362"/>
        <end position="379"/>
    </location>
</feature>
<dbReference type="Proteomes" id="UP000009168">
    <property type="component" value="Unassembled WGS sequence"/>
</dbReference>